<reference evidence="1" key="1">
    <citation type="submission" date="2014-11" db="EMBL/GenBank/DDBJ databases">
        <authorList>
            <person name="Amaro Gonzalez C."/>
        </authorList>
    </citation>
    <scope>NUCLEOTIDE SEQUENCE</scope>
</reference>
<dbReference type="AlphaFoldDB" id="A0A0E9XPG1"/>
<organism evidence="1">
    <name type="scientific">Anguilla anguilla</name>
    <name type="common">European freshwater eel</name>
    <name type="synonym">Muraena anguilla</name>
    <dbReference type="NCBI Taxonomy" id="7936"/>
    <lineage>
        <taxon>Eukaryota</taxon>
        <taxon>Metazoa</taxon>
        <taxon>Chordata</taxon>
        <taxon>Craniata</taxon>
        <taxon>Vertebrata</taxon>
        <taxon>Euteleostomi</taxon>
        <taxon>Actinopterygii</taxon>
        <taxon>Neopterygii</taxon>
        <taxon>Teleostei</taxon>
        <taxon>Anguilliformes</taxon>
        <taxon>Anguillidae</taxon>
        <taxon>Anguilla</taxon>
    </lineage>
</organism>
<proteinExistence type="predicted"/>
<name>A0A0E9XPG1_ANGAN</name>
<evidence type="ECO:0000313" key="1">
    <source>
        <dbReference type="EMBL" id="JAI03599.1"/>
    </source>
</evidence>
<sequence length="42" mass="4801">MCVYTASVWYVCLNEYACVFDCVHNCKICDKKEVGTVIQHAI</sequence>
<reference evidence="1" key="2">
    <citation type="journal article" date="2015" name="Fish Shellfish Immunol.">
        <title>Early steps in the European eel (Anguilla anguilla)-Vibrio vulnificus interaction in the gills: Role of the RtxA13 toxin.</title>
        <authorList>
            <person name="Callol A."/>
            <person name="Pajuelo D."/>
            <person name="Ebbesson L."/>
            <person name="Teles M."/>
            <person name="MacKenzie S."/>
            <person name="Amaro C."/>
        </authorList>
    </citation>
    <scope>NUCLEOTIDE SEQUENCE</scope>
</reference>
<protein>
    <submittedName>
        <fullName evidence="1">Uncharacterized protein</fullName>
    </submittedName>
</protein>
<dbReference type="EMBL" id="GBXM01004979">
    <property type="protein sequence ID" value="JAI03599.1"/>
    <property type="molecule type" value="Transcribed_RNA"/>
</dbReference>
<accession>A0A0E9XPG1</accession>